<keyword evidence="2" id="KW-1185">Reference proteome</keyword>
<evidence type="ECO:0008006" key="3">
    <source>
        <dbReference type="Google" id="ProtNLM"/>
    </source>
</evidence>
<dbReference type="PATRIC" id="fig|1423813.3.peg.2305"/>
<proteinExistence type="predicted"/>
<dbReference type="STRING" id="1423813.FC26_GL002263"/>
<gene>
    <name evidence="1" type="ORF">FC26_GL002263</name>
</gene>
<dbReference type="InterPro" id="IPR009414">
    <property type="entry name" value="DUF1064"/>
</dbReference>
<comment type="caution">
    <text evidence="1">The sequence shown here is derived from an EMBL/GenBank/DDBJ whole genome shotgun (WGS) entry which is preliminary data.</text>
</comment>
<dbReference type="EMBL" id="AYYY01000043">
    <property type="protein sequence ID" value="KRM61046.1"/>
    <property type="molecule type" value="Genomic_DNA"/>
</dbReference>
<dbReference type="Pfam" id="PF06356">
    <property type="entry name" value="DUF1064"/>
    <property type="match status" value="1"/>
</dbReference>
<evidence type="ECO:0000313" key="1">
    <source>
        <dbReference type="EMBL" id="KRM61046.1"/>
    </source>
</evidence>
<accession>A0A0R2ABS6</accession>
<dbReference type="Proteomes" id="UP000051733">
    <property type="component" value="Unassembled WGS sequence"/>
</dbReference>
<reference evidence="1 2" key="1">
    <citation type="journal article" date="2015" name="Genome Announc.">
        <title>Expanding the biotechnology potential of lactobacilli through comparative genomics of 213 strains and associated genera.</title>
        <authorList>
            <person name="Sun Z."/>
            <person name="Harris H.M."/>
            <person name="McCann A."/>
            <person name="Guo C."/>
            <person name="Argimon S."/>
            <person name="Zhang W."/>
            <person name="Yang X."/>
            <person name="Jeffery I.B."/>
            <person name="Cooney J.C."/>
            <person name="Kagawa T.F."/>
            <person name="Liu W."/>
            <person name="Song Y."/>
            <person name="Salvetti E."/>
            <person name="Wrobel A."/>
            <person name="Rasinkangas P."/>
            <person name="Parkhill J."/>
            <person name="Rea M.C."/>
            <person name="O'Sullivan O."/>
            <person name="Ritari J."/>
            <person name="Douillard F.P."/>
            <person name="Paul Ross R."/>
            <person name="Yang R."/>
            <person name="Briner A.E."/>
            <person name="Felis G.E."/>
            <person name="de Vos W.M."/>
            <person name="Barrangou R."/>
            <person name="Klaenhammer T.R."/>
            <person name="Caufield P.W."/>
            <person name="Cui Y."/>
            <person name="Zhang H."/>
            <person name="O'Toole P.W."/>
        </authorList>
    </citation>
    <scope>NUCLEOTIDE SEQUENCE [LARGE SCALE GENOMIC DNA]</scope>
    <source>
        <strain evidence="1 2">DSM 20634</strain>
    </source>
</reference>
<sequence length="113" mass="13269">MVIDGIEFDSKAEGAYYLTVQNEWADGWTRQERFEIVKAFRCGHKRYAHATYRPDFVHRTNGVIDKVVDVKGGNVTLTTDARLRMKLFMMRYDIPITIARYDYHSGIFEEELI</sequence>
<organism evidence="1 2">
    <name type="scientific">Paucilactobacillus vaccinostercus DSM 20634</name>
    <dbReference type="NCBI Taxonomy" id="1423813"/>
    <lineage>
        <taxon>Bacteria</taxon>
        <taxon>Bacillati</taxon>
        <taxon>Bacillota</taxon>
        <taxon>Bacilli</taxon>
        <taxon>Lactobacillales</taxon>
        <taxon>Lactobacillaceae</taxon>
        <taxon>Paucilactobacillus</taxon>
    </lineage>
</organism>
<protein>
    <recommendedName>
        <fullName evidence="3">Phage protein</fullName>
    </recommendedName>
</protein>
<evidence type="ECO:0000313" key="2">
    <source>
        <dbReference type="Proteomes" id="UP000051733"/>
    </source>
</evidence>
<name>A0A0R2ABS6_9LACO</name>
<dbReference type="AlphaFoldDB" id="A0A0R2ABS6"/>